<feature type="compositionally biased region" description="Basic and acidic residues" evidence="1">
    <location>
        <begin position="69"/>
        <end position="86"/>
    </location>
</feature>
<organism evidence="2 3">
    <name type="scientific">Caenorhabditis tropicalis</name>
    <dbReference type="NCBI Taxonomy" id="1561998"/>
    <lineage>
        <taxon>Eukaryota</taxon>
        <taxon>Metazoa</taxon>
        <taxon>Ecdysozoa</taxon>
        <taxon>Nematoda</taxon>
        <taxon>Chromadorea</taxon>
        <taxon>Rhabditida</taxon>
        <taxon>Rhabditina</taxon>
        <taxon>Rhabditomorpha</taxon>
        <taxon>Rhabditoidea</taxon>
        <taxon>Rhabditidae</taxon>
        <taxon>Peloderinae</taxon>
        <taxon>Caenorhabditis</taxon>
    </lineage>
</organism>
<dbReference type="AlphaFoldDB" id="A0A1I7U261"/>
<feature type="region of interest" description="Disordered" evidence="1">
    <location>
        <begin position="64"/>
        <end position="98"/>
    </location>
</feature>
<reference evidence="3" key="1">
    <citation type="submission" date="2016-11" db="UniProtKB">
        <authorList>
            <consortium name="WormBaseParasite"/>
        </authorList>
    </citation>
    <scope>IDENTIFICATION</scope>
</reference>
<keyword evidence="2" id="KW-1185">Reference proteome</keyword>
<dbReference type="WBParaSite" id="Csp11.Scaffold629.g14094.t1">
    <property type="protein sequence ID" value="Csp11.Scaffold629.g14094.t1"/>
    <property type="gene ID" value="Csp11.Scaffold629.g14094"/>
</dbReference>
<feature type="compositionally biased region" description="Polar residues" evidence="1">
    <location>
        <begin position="87"/>
        <end position="96"/>
    </location>
</feature>
<evidence type="ECO:0000256" key="1">
    <source>
        <dbReference type="SAM" id="MobiDB-lite"/>
    </source>
</evidence>
<sequence length="114" mass="13312">MNLCPEPLEEYQIWITLGEKVHDDVNTAAIEQPVLRGDRDKKVIMSEGVIAYDTKTRVERLIKPRKPKRMENDSTEEGKVNKENLNYKHTSNNEQPDQGRIYTILDNLRFITAR</sequence>
<name>A0A1I7U261_9PELO</name>
<accession>A0A1I7U261</accession>
<evidence type="ECO:0000313" key="3">
    <source>
        <dbReference type="WBParaSite" id="Csp11.Scaffold629.g14094.t1"/>
    </source>
</evidence>
<proteinExistence type="predicted"/>
<dbReference type="Proteomes" id="UP000095282">
    <property type="component" value="Unplaced"/>
</dbReference>
<protein>
    <submittedName>
        <fullName evidence="3">Transposase</fullName>
    </submittedName>
</protein>
<evidence type="ECO:0000313" key="2">
    <source>
        <dbReference type="Proteomes" id="UP000095282"/>
    </source>
</evidence>